<evidence type="ECO:0000259" key="7">
    <source>
        <dbReference type="Pfam" id="PF00462"/>
    </source>
</evidence>
<evidence type="ECO:0000256" key="5">
    <source>
        <dbReference type="ARBA" id="ARBA00023284"/>
    </source>
</evidence>
<keyword evidence="5 6" id="KW-0676">Redox-active center</keyword>
<dbReference type="AlphaFoldDB" id="A0A1X9N8U7"/>
<dbReference type="GO" id="GO:0034599">
    <property type="term" value="P:cellular response to oxidative stress"/>
    <property type="evidence" value="ECO:0007669"/>
    <property type="project" value="TreeGrafter"/>
</dbReference>
<keyword evidence="4" id="KW-1015">Disulfide bond</keyword>
<keyword evidence="2 6" id="KW-0813">Transport</keyword>
<dbReference type="InterPro" id="IPR036249">
    <property type="entry name" value="Thioredoxin-like_sf"/>
</dbReference>
<comment type="similarity">
    <text evidence="1 6">Belongs to the glutaredoxin family.</text>
</comment>
<evidence type="ECO:0000256" key="6">
    <source>
        <dbReference type="RuleBase" id="RU364065"/>
    </source>
</evidence>
<dbReference type="InterPro" id="IPR002109">
    <property type="entry name" value="Glutaredoxin"/>
</dbReference>
<dbReference type="Pfam" id="PF00462">
    <property type="entry name" value="Glutaredoxin"/>
    <property type="match status" value="1"/>
</dbReference>
<dbReference type="KEGG" id="osg:BST96_05380"/>
<keyword evidence="3 6" id="KW-0249">Electron transport</keyword>
<dbReference type="PANTHER" id="PTHR45694:SF18">
    <property type="entry name" value="GLUTAREDOXIN-1-RELATED"/>
    <property type="match status" value="1"/>
</dbReference>
<dbReference type="STRING" id="716816.BST96_05380"/>
<dbReference type="RefSeq" id="WP_085757715.1">
    <property type="nucleotide sequence ID" value="NZ_CP019343.1"/>
</dbReference>
<dbReference type="PROSITE" id="PS00195">
    <property type="entry name" value="GLUTAREDOXIN_1"/>
    <property type="match status" value="1"/>
</dbReference>
<dbReference type="PROSITE" id="PS51354">
    <property type="entry name" value="GLUTAREDOXIN_2"/>
    <property type="match status" value="1"/>
</dbReference>
<accession>A0A1X9N8U7</accession>
<keyword evidence="6" id="KW-0963">Cytoplasm</keyword>
<evidence type="ECO:0000313" key="8">
    <source>
        <dbReference type="EMBL" id="ARN73601.1"/>
    </source>
</evidence>
<dbReference type="GO" id="GO:0045454">
    <property type="term" value="P:cell redox homeostasis"/>
    <property type="evidence" value="ECO:0007669"/>
    <property type="project" value="InterPro"/>
</dbReference>
<gene>
    <name evidence="8" type="ORF">BST96_05380</name>
</gene>
<evidence type="ECO:0000256" key="2">
    <source>
        <dbReference type="ARBA" id="ARBA00022448"/>
    </source>
</evidence>
<reference evidence="8 9" key="1">
    <citation type="submission" date="2016-11" db="EMBL/GenBank/DDBJ databases">
        <title>Trade-off between light-utilization and light-protection in marine flavobacteria.</title>
        <authorList>
            <person name="Kumagai Y."/>
        </authorList>
    </citation>
    <scope>NUCLEOTIDE SEQUENCE [LARGE SCALE GENOMIC DNA]</scope>
    <source>
        <strain evidence="8 9">NBRC 107125</strain>
    </source>
</reference>
<dbReference type="InterPro" id="IPR011900">
    <property type="entry name" value="GRX_bact"/>
</dbReference>
<dbReference type="SUPFAM" id="SSF52833">
    <property type="entry name" value="Thioredoxin-like"/>
    <property type="match status" value="1"/>
</dbReference>
<dbReference type="InterPro" id="IPR011767">
    <property type="entry name" value="GLR_AS"/>
</dbReference>
<name>A0A1X9N8U7_9GAMM</name>
<dbReference type="PANTHER" id="PTHR45694">
    <property type="entry name" value="GLUTAREDOXIN 2"/>
    <property type="match status" value="1"/>
</dbReference>
<feature type="domain" description="Glutaredoxin" evidence="7">
    <location>
        <begin position="5"/>
        <end position="63"/>
    </location>
</feature>
<dbReference type="CDD" id="cd03418">
    <property type="entry name" value="GRX_GRXb_1_3_like"/>
    <property type="match status" value="1"/>
</dbReference>
<dbReference type="GO" id="GO:0005737">
    <property type="term" value="C:cytoplasm"/>
    <property type="evidence" value="ECO:0007669"/>
    <property type="project" value="TreeGrafter"/>
</dbReference>
<dbReference type="InterPro" id="IPR014025">
    <property type="entry name" value="Glutaredoxin_subgr"/>
</dbReference>
<evidence type="ECO:0000313" key="9">
    <source>
        <dbReference type="Proteomes" id="UP000193450"/>
    </source>
</evidence>
<sequence>MSDIYLYTTRFCPFCVQAKQLLDSKGLAYSEISVDGDPELRLEMMNLSGRRTVPQIWVGETHVGGCDDLWALERSGKLDSLLKTEGLNQAGQKV</sequence>
<dbReference type="GO" id="GO:0015038">
    <property type="term" value="F:glutathione disulfide oxidoreductase activity"/>
    <property type="evidence" value="ECO:0007669"/>
    <property type="project" value="UniProtKB-UniRule"/>
</dbReference>
<dbReference type="PRINTS" id="PR00160">
    <property type="entry name" value="GLUTAREDOXIN"/>
</dbReference>
<protein>
    <recommendedName>
        <fullName evidence="6">Glutaredoxin</fullName>
    </recommendedName>
</protein>
<comment type="function">
    <text evidence="6">Has a glutathione-disulfide oxidoreductase activity in the presence of NADPH and glutathione reductase. Reduces low molecular weight disulfides and proteins.</text>
</comment>
<dbReference type="OrthoDB" id="9814618at2"/>
<dbReference type="Gene3D" id="3.40.30.10">
    <property type="entry name" value="Glutaredoxin"/>
    <property type="match status" value="1"/>
</dbReference>
<keyword evidence="9" id="KW-1185">Reference proteome</keyword>
<dbReference type="Proteomes" id="UP000193450">
    <property type="component" value="Chromosome"/>
</dbReference>
<dbReference type="EMBL" id="CP019343">
    <property type="protein sequence ID" value="ARN73601.1"/>
    <property type="molecule type" value="Genomic_DNA"/>
</dbReference>
<organism evidence="8 9">
    <name type="scientific">Oceanicoccus sagamiensis</name>
    <dbReference type="NCBI Taxonomy" id="716816"/>
    <lineage>
        <taxon>Bacteria</taxon>
        <taxon>Pseudomonadati</taxon>
        <taxon>Pseudomonadota</taxon>
        <taxon>Gammaproteobacteria</taxon>
        <taxon>Cellvibrionales</taxon>
        <taxon>Spongiibacteraceae</taxon>
        <taxon>Oceanicoccus</taxon>
    </lineage>
</organism>
<dbReference type="NCBIfam" id="TIGR02181">
    <property type="entry name" value="GRX_bact"/>
    <property type="match status" value="1"/>
</dbReference>
<evidence type="ECO:0000256" key="1">
    <source>
        <dbReference type="ARBA" id="ARBA00007787"/>
    </source>
</evidence>
<evidence type="ECO:0000256" key="4">
    <source>
        <dbReference type="ARBA" id="ARBA00023157"/>
    </source>
</evidence>
<proteinExistence type="inferred from homology"/>
<evidence type="ECO:0000256" key="3">
    <source>
        <dbReference type="ARBA" id="ARBA00022982"/>
    </source>
</evidence>